<feature type="compositionally biased region" description="Polar residues" evidence="1">
    <location>
        <begin position="95"/>
        <end position="106"/>
    </location>
</feature>
<protein>
    <submittedName>
        <fullName evidence="2">Uncharacterized protein</fullName>
    </submittedName>
</protein>
<name>A0AAV4EH40_9GAST</name>
<accession>A0AAV4EH40</accession>
<gene>
    <name evidence="2" type="ORF">ElyMa_003523400</name>
</gene>
<dbReference type="AlphaFoldDB" id="A0AAV4EH40"/>
<dbReference type="Proteomes" id="UP000762676">
    <property type="component" value="Unassembled WGS sequence"/>
</dbReference>
<dbReference type="EMBL" id="BMAT01007225">
    <property type="protein sequence ID" value="GFR60139.1"/>
    <property type="molecule type" value="Genomic_DNA"/>
</dbReference>
<sequence>MIVFVCLIFNDPVNFEVISETPLGTIESGLPHIDVRSAQKERLRYTTPSHIILTPGRPDLTLNPSCKTLGGSAAANTNFKVLGLARPGIEPCNSRSLSESFTARPQSRSHDSVQIW</sequence>
<feature type="region of interest" description="Disordered" evidence="1">
    <location>
        <begin position="95"/>
        <end position="116"/>
    </location>
</feature>
<keyword evidence="3" id="KW-1185">Reference proteome</keyword>
<evidence type="ECO:0000313" key="2">
    <source>
        <dbReference type="EMBL" id="GFR60139.1"/>
    </source>
</evidence>
<organism evidence="2 3">
    <name type="scientific">Elysia marginata</name>
    <dbReference type="NCBI Taxonomy" id="1093978"/>
    <lineage>
        <taxon>Eukaryota</taxon>
        <taxon>Metazoa</taxon>
        <taxon>Spiralia</taxon>
        <taxon>Lophotrochozoa</taxon>
        <taxon>Mollusca</taxon>
        <taxon>Gastropoda</taxon>
        <taxon>Heterobranchia</taxon>
        <taxon>Euthyneura</taxon>
        <taxon>Panpulmonata</taxon>
        <taxon>Sacoglossa</taxon>
        <taxon>Placobranchoidea</taxon>
        <taxon>Plakobranchidae</taxon>
        <taxon>Elysia</taxon>
    </lineage>
</organism>
<evidence type="ECO:0000313" key="3">
    <source>
        <dbReference type="Proteomes" id="UP000762676"/>
    </source>
</evidence>
<evidence type="ECO:0000256" key="1">
    <source>
        <dbReference type="SAM" id="MobiDB-lite"/>
    </source>
</evidence>
<reference evidence="2 3" key="1">
    <citation type="journal article" date="2021" name="Elife">
        <title>Chloroplast acquisition without the gene transfer in kleptoplastic sea slugs, Plakobranchus ocellatus.</title>
        <authorList>
            <person name="Maeda T."/>
            <person name="Takahashi S."/>
            <person name="Yoshida T."/>
            <person name="Shimamura S."/>
            <person name="Takaki Y."/>
            <person name="Nagai Y."/>
            <person name="Toyoda A."/>
            <person name="Suzuki Y."/>
            <person name="Arimoto A."/>
            <person name="Ishii H."/>
            <person name="Satoh N."/>
            <person name="Nishiyama T."/>
            <person name="Hasebe M."/>
            <person name="Maruyama T."/>
            <person name="Minagawa J."/>
            <person name="Obokata J."/>
            <person name="Shigenobu S."/>
        </authorList>
    </citation>
    <scope>NUCLEOTIDE SEQUENCE [LARGE SCALE GENOMIC DNA]</scope>
</reference>
<comment type="caution">
    <text evidence="2">The sequence shown here is derived from an EMBL/GenBank/DDBJ whole genome shotgun (WGS) entry which is preliminary data.</text>
</comment>
<proteinExistence type="predicted"/>